<comment type="caution">
    <text evidence="2">The sequence shown here is derived from an EMBL/GenBank/DDBJ whole genome shotgun (WGS) entry which is preliminary data.</text>
</comment>
<dbReference type="Proteomes" id="UP000685013">
    <property type="component" value="Chromosome 10"/>
</dbReference>
<evidence type="ECO:0000313" key="2">
    <source>
        <dbReference type="EMBL" id="KAG6589332.1"/>
    </source>
</evidence>
<dbReference type="EMBL" id="JAGKQH010000010">
    <property type="protein sequence ID" value="KAG6589332.1"/>
    <property type="molecule type" value="Genomic_DNA"/>
</dbReference>
<keyword evidence="3" id="KW-1185">Reference proteome</keyword>
<accession>A0AAV6MYF2</accession>
<protein>
    <submittedName>
        <fullName evidence="2">Uncharacterized protein</fullName>
    </submittedName>
</protein>
<dbReference type="AlphaFoldDB" id="A0AAV6MYF2"/>
<organism evidence="2 3">
    <name type="scientific">Cucurbita argyrosperma subsp. sororia</name>
    <dbReference type="NCBI Taxonomy" id="37648"/>
    <lineage>
        <taxon>Eukaryota</taxon>
        <taxon>Viridiplantae</taxon>
        <taxon>Streptophyta</taxon>
        <taxon>Embryophyta</taxon>
        <taxon>Tracheophyta</taxon>
        <taxon>Spermatophyta</taxon>
        <taxon>Magnoliopsida</taxon>
        <taxon>eudicotyledons</taxon>
        <taxon>Gunneridae</taxon>
        <taxon>Pentapetalae</taxon>
        <taxon>rosids</taxon>
        <taxon>fabids</taxon>
        <taxon>Cucurbitales</taxon>
        <taxon>Cucurbitaceae</taxon>
        <taxon>Cucurbiteae</taxon>
        <taxon>Cucurbita</taxon>
    </lineage>
</organism>
<evidence type="ECO:0000313" key="3">
    <source>
        <dbReference type="Proteomes" id="UP000685013"/>
    </source>
</evidence>
<feature type="region of interest" description="Disordered" evidence="1">
    <location>
        <begin position="1"/>
        <end position="21"/>
    </location>
</feature>
<proteinExistence type="predicted"/>
<sequence length="80" mass="8799">MQGDRRSMTSSKAGPTPEKTITSSSLIASGLDGLYLGVGARYFPFYSVSISWGFTCTVEVYLLSEFQFVQVFIAGIQRVF</sequence>
<feature type="non-terminal residue" evidence="2">
    <location>
        <position position="1"/>
    </location>
</feature>
<feature type="compositionally biased region" description="Polar residues" evidence="1">
    <location>
        <begin position="8"/>
        <end position="21"/>
    </location>
</feature>
<evidence type="ECO:0000256" key="1">
    <source>
        <dbReference type="SAM" id="MobiDB-lite"/>
    </source>
</evidence>
<name>A0AAV6MYF2_9ROSI</name>
<reference evidence="2 3" key="1">
    <citation type="journal article" date="2021" name="Hortic Res">
        <title>The domestication of Cucurbita argyrosperma as revealed by the genome of its wild relative.</title>
        <authorList>
            <person name="Barrera-Redondo J."/>
            <person name="Sanchez-de la Vega G."/>
            <person name="Aguirre-Liguori J.A."/>
            <person name="Castellanos-Morales G."/>
            <person name="Gutierrez-Guerrero Y.T."/>
            <person name="Aguirre-Dugua X."/>
            <person name="Aguirre-Planter E."/>
            <person name="Tenaillon M.I."/>
            <person name="Lira-Saade R."/>
            <person name="Eguiarte L.E."/>
        </authorList>
    </citation>
    <scope>NUCLEOTIDE SEQUENCE [LARGE SCALE GENOMIC DNA]</scope>
    <source>
        <strain evidence="2">JBR-2021</strain>
    </source>
</reference>
<gene>
    <name evidence="2" type="ORF">SDJN03_14755</name>
</gene>